<organism evidence="10 11">
    <name type="scientific">Emticicia soli</name>
    <dbReference type="NCBI Taxonomy" id="2027878"/>
    <lineage>
        <taxon>Bacteria</taxon>
        <taxon>Pseudomonadati</taxon>
        <taxon>Bacteroidota</taxon>
        <taxon>Cytophagia</taxon>
        <taxon>Cytophagales</taxon>
        <taxon>Leadbetterellaceae</taxon>
        <taxon>Emticicia</taxon>
    </lineage>
</organism>
<comment type="similarity">
    <text evidence="2">Belongs to the outer membrane factor (OMF) (TC 1.B.17) family.</text>
</comment>
<evidence type="ECO:0000256" key="5">
    <source>
        <dbReference type="ARBA" id="ARBA00022692"/>
    </source>
</evidence>
<evidence type="ECO:0000256" key="8">
    <source>
        <dbReference type="SAM" id="Coils"/>
    </source>
</evidence>
<evidence type="ECO:0000256" key="7">
    <source>
        <dbReference type="ARBA" id="ARBA00023237"/>
    </source>
</evidence>
<dbReference type="RefSeq" id="WP_340239385.1">
    <property type="nucleotide sequence ID" value="NZ_JBBEWC010000012.1"/>
</dbReference>
<name>A0ABW5JBC7_9BACT</name>
<keyword evidence="7" id="KW-0998">Cell outer membrane</keyword>
<proteinExistence type="inferred from homology"/>
<protein>
    <submittedName>
        <fullName evidence="10">TolC family protein</fullName>
    </submittedName>
</protein>
<evidence type="ECO:0000256" key="1">
    <source>
        <dbReference type="ARBA" id="ARBA00004442"/>
    </source>
</evidence>
<keyword evidence="9" id="KW-0732">Signal</keyword>
<dbReference type="InterPro" id="IPR051906">
    <property type="entry name" value="TolC-like"/>
</dbReference>
<keyword evidence="11" id="KW-1185">Reference proteome</keyword>
<evidence type="ECO:0000313" key="11">
    <source>
        <dbReference type="Proteomes" id="UP001597510"/>
    </source>
</evidence>
<feature type="chain" id="PRO_5046597906" evidence="9">
    <location>
        <begin position="21"/>
        <end position="460"/>
    </location>
</feature>
<accession>A0ABW5JBC7</accession>
<evidence type="ECO:0000256" key="9">
    <source>
        <dbReference type="SAM" id="SignalP"/>
    </source>
</evidence>
<feature type="coiled-coil region" evidence="8">
    <location>
        <begin position="346"/>
        <end position="405"/>
    </location>
</feature>
<dbReference type="Proteomes" id="UP001597510">
    <property type="component" value="Unassembled WGS sequence"/>
</dbReference>
<keyword evidence="6" id="KW-0472">Membrane</keyword>
<comment type="subcellular location">
    <subcellularLocation>
        <location evidence="1">Cell outer membrane</location>
    </subcellularLocation>
</comment>
<keyword evidence="8" id="KW-0175">Coiled coil</keyword>
<comment type="caution">
    <text evidence="10">The sequence shown here is derived from an EMBL/GenBank/DDBJ whole genome shotgun (WGS) entry which is preliminary data.</text>
</comment>
<reference evidence="11" key="1">
    <citation type="journal article" date="2019" name="Int. J. Syst. Evol. Microbiol.">
        <title>The Global Catalogue of Microorganisms (GCM) 10K type strain sequencing project: providing services to taxonomists for standard genome sequencing and annotation.</title>
        <authorList>
            <consortium name="The Broad Institute Genomics Platform"/>
            <consortium name="The Broad Institute Genome Sequencing Center for Infectious Disease"/>
            <person name="Wu L."/>
            <person name="Ma J."/>
        </authorList>
    </citation>
    <scope>NUCLEOTIDE SEQUENCE [LARGE SCALE GENOMIC DNA]</scope>
    <source>
        <strain evidence="11">KCTC 52344</strain>
    </source>
</reference>
<gene>
    <name evidence="10" type="ORF">ACFSR2_19480</name>
</gene>
<dbReference type="PANTHER" id="PTHR30026">
    <property type="entry name" value="OUTER MEMBRANE PROTEIN TOLC"/>
    <property type="match status" value="1"/>
</dbReference>
<feature type="signal peptide" evidence="9">
    <location>
        <begin position="1"/>
        <end position="20"/>
    </location>
</feature>
<keyword evidence="4" id="KW-1134">Transmembrane beta strand</keyword>
<keyword evidence="5" id="KW-0812">Transmembrane</keyword>
<dbReference type="InterPro" id="IPR003423">
    <property type="entry name" value="OMP_efflux"/>
</dbReference>
<evidence type="ECO:0000256" key="6">
    <source>
        <dbReference type="ARBA" id="ARBA00023136"/>
    </source>
</evidence>
<dbReference type="SUPFAM" id="SSF56954">
    <property type="entry name" value="Outer membrane efflux proteins (OEP)"/>
    <property type="match status" value="1"/>
</dbReference>
<dbReference type="EMBL" id="JBHULC010000027">
    <property type="protein sequence ID" value="MFD2523088.1"/>
    <property type="molecule type" value="Genomic_DNA"/>
</dbReference>
<evidence type="ECO:0000256" key="3">
    <source>
        <dbReference type="ARBA" id="ARBA00022448"/>
    </source>
</evidence>
<dbReference type="Gene3D" id="1.20.1600.10">
    <property type="entry name" value="Outer membrane efflux proteins (OEP)"/>
    <property type="match status" value="1"/>
</dbReference>
<evidence type="ECO:0000256" key="2">
    <source>
        <dbReference type="ARBA" id="ARBA00007613"/>
    </source>
</evidence>
<keyword evidence="3" id="KW-0813">Transport</keyword>
<evidence type="ECO:0000256" key="4">
    <source>
        <dbReference type="ARBA" id="ARBA00022452"/>
    </source>
</evidence>
<sequence length="460" mass="53586">MQKILFYLLLFLSFMPLAQAQEKELLTYDEFMNIVRKYHPVAQQAYIQADIARAELQSARGAFEPSVYFNKNEKQFAGTHYYTYLTSELKVPTWYGLDFKAGTENNQGYYTATELSKGRSSFVGVQAALGKGLLIDKRRAAVRQAREMVNYSDQERRLMLNELLYDATAAYYEWQNSFFLKQLADSLLQTNQDRFQFIKQGVTLGDRPAIDTVETLAQLQSFEFMQTEAQQALNNATFELGNFLWQENQQAYQLPAFVAPASTRIERPLMPLADYLNFVTTHPKLQQAQIKSNVLGIEKQLKFQSLLPTFNVQYNMLNKDYTFFAEPNLFQNNYKWGFTIGIPLFLREARAEYRKANLKISQQSWENRILFTEQQNKVNQYFNDAVQLQRQLQIYQQTVNNYRRLYEAEIIKFRNGESSLFLVNSRENKLYEALQKQISLQTKVAKSIVAIDYATGQLAQ</sequence>
<dbReference type="PANTHER" id="PTHR30026:SF20">
    <property type="entry name" value="OUTER MEMBRANE PROTEIN TOLC"/>
    <property type="match status" value="1"/>
</dbReference>
<dbReference type="Pfam" id="PF02321">
    <property type="entry name" value="OEP"/>
    <property type="match status" value="1"/>
</dbReference>
<evidence type="ECO:0000313" key="10">
    <source>
        <dbReference type="EMBL" id="MFD2523088.1"/>
    </source>
</evidence>